<evidence type="ECO:0000259" key="1">
    <source>
        <dbReference type="PROSITE" id="PS50943"/>
    </source>
</evidence>
<dbReference type="OrthoDB" id="9787242at2"/>
<evidence type="ECO:0000313" key="3">
    <source>
        <dbReference type="Proteomes" id="UP000006695"/>
    </source>
</evidence>
<dbReference type="PROSITE" id="PS50943">
    <property type="entry name" value="HTH_CROC1"/>
    <property type="match status" value="1"/>
</dbReference>
<dbReference type="Pfam" id="PF08279">
    <property type="entry name" value="HTH_11"/>
    <property type="match status" value="1"/>
</dbReference>
<accession>A5GB94</accession>
<dbReference type="InterPro" id="IPR036388">
    <property type="entry name" value="WH-like_DNA-bd_sf"/>
</dbReference>
<dbReference type="AlphaFoldDB" id="A5GB94"/>
<dbReference type="PANTHER" id="PTHR34580">
    <property type="match status" value="1"/>
</dbReference>
<dbReference type="HOGENOM" id="CLU_041141_4_1_7"/>
<dbReference type="InterPro" id="IPR028349">
    <property type="entry name" value="PafC-like"/>
</dbReference>
<dbReference type="PANTHER" id="PTHR34580:SF1">
    <property type="entry name" value="PROTEIN PAFC"/>
    <property type="match status" value="1"/>
</dbReference>
<dbReference type="InterPro" id="IPR001387">
    <property type="entry name" value="Cro/C1-type_HTH"/>
</dbReference>
<dbReference type="CDD" id="cd00093">
    <property type="entry name" value="HTH_XRE"/>
    <property type="match status" value="1"/>
</dbReference>
<dbReference type="InterPro" id="IPR026881">
    <property type="entry name" value="WYL_dom"/>
</dbReference>
<reference evidence="2 3" key="1">
    <citation type="submission" date="2007-05" db="EMBL/GenBank/DDBJ databases">
        <title>Complete sequence of Geobacter uraniireducens Rf4.</title>
        <authorList>
            <consortium name="US DOE Joint Genome Institute"/>
            <person name="Copeland A."/>
            <person name="Lucas S."/>
            <person name="Lapidus A."/>
            <person name="Barry K."/>
            <person name="Detter J.C."/>
            <person name="Glavina del Rio T."/>
            <person name="Hammon N."/>
            <person name="Israni S."/>
            <person name="Dalin E."/>
            <person name="Tice H."/>
            <person name="Pitluck S."/>
            <person name="Chertkov O."/>
            <person name="Brettin T."/>
            <person name="Bruce D."/>
            <person name="Han C."/>
            <person name="Schmutz J."/>
            <person name="Larimer F."/>
            <person name="Land M."/>
            <person name="Hauser L."/>
            <person name="Kyrpides N."/>
            <person name="Mikhailova N."/>
            <person name="Shelobolina E."/>
            <person name="Aklujkar M."/>
            <person name="Lovley D."/>
            <person name="Richardson P."/>
        </authorList>
    </citation>
    <scope>NUCLEOTIDE SEQUENCE [LARGE SCALE GENOMIC DNA]</scope>
    <source>
        <strain evidence="2 3">Rf4</strain>
    </source>
</reference>
<feature type="domain" description="HTH cro/C1-type" evidence="1">
    <location>
        <begin position="20"/>
        <end position="45"/>
    </location>
</feature>
<proteinExistence type="predicted"/>
<organism evidence="2 3">
    <name type="scientific">Geotalea uraniireducens (strain Rf4)</name>
    <name type="common">Geobacter uraniireducens</name>
    <dbReference type="NCBI Taxonomy" id="351605"/>
    <lineage>
        <taxon>Bacteria</taxon>
        <taxon>Pseudomonadati</taxon>
        <taxon>Thermodesulfobacteriota</taxon>
        <taxon>Desulfuromonadia</taxon>
        <taxon>Geobacterales</taxon>
        <taxon>Geobacteraceae</taxon>
        <taxon>Geotalea</taxon>
    </lineage>
</organism>
<dbReference type="RefSeq" id="WP_011937874.1">
    <property type="nucleotide sequence ID" value="NC_009483.1"/>
</dbReference>
<dbReference type="InterPro" id="IPR051534">
    <property type="entry name" value="CBASS_pafABC_assoc_protein"/>
</dbReference>
<dbReference type="Pfam" id="PF25583">
    <property type="entry name" value="WCX"/>
    <property type="match status" value="1"/>
</dbReference>
<sequence>MQKGKPAKKYSQAGRVHDTIRLIEARHGITIEELAEETGVNRRTIHRDLNAILEAGYPLVSEWLNGSKAYRFLTRFKDIPPINFTLQELMTLSFLRSQLDILKGTPFREDMEAIFHKVNSVLPPRYAAHMERIARVSLPLLQGGRDYGKVAEPLKLMRDALLYQYRLTLGYRPPGKRRTAEYKVDPYTLIFYKGGLYLLGYAHNRKALRTFAVERISQVRVEKERFEMPEEFRPEEQLKSAFGIVEEKAMTVKVRFSPQIAHAVGDRLWHPTQKIRRERDGSALLSFTAGGRMEIISWILSYGRYAEVLEPEDLREEVKGIVTEMAGLYK</sequence>
<protein>
    <submittedName>
        <fullName evidence="2">Helix-turn-helix, type 11 domain protein</fullName>
    </submittedName>
</protein>
<evidence type="ECO:0000313" key="2">
    <source>
        <dbReference type="EMBL" id="ABQ25150.1"/>
    </source>
</evidence>
<dbReference type="SUPFAM" id="SSF46785">
    <property type="entry name" value="Winged helix' DNA-binding domain"/>
    <property type="match status" value="1"/>
</dbReference>
<dbReference type="Gene3D" id="1.10.10.10">
    <property type="entry name" value="Winged helix-like DNA-binding domain superfamily/Winged helix DNA-binding domain"/>
    <property type="match status" value="1"/>
</dbReference>
<dbReference type="Proteomes" id="UP000006695">
    <property type="component" value="Chromosome"/>
</dbReference>
<dbReference type="InterPro" id="IPR036390">
    <property type="entry name" value="WH_DNA-bd_sf"/>
</dbReference>
<keyword evidence="3" id="KW-1185">Reference proteome</keyword>
<dbReference type="STRING" id="351605.Gura_0944"/>
<dbReference type="PIRSF" id="PIRSF016838">
    <property type="entry name" value="PafC"/>
    <property type="match status" value="1"/>
</dbReference>
<dbReference type="EMBL" id="CP000698">
    <property type="protein sequence ID" value="ABQ25150.1"/>
    <property type="molecule type" value="Genomic_DNA"/>
</dbReference>
<dbReference type="Pfam" id="PF13280">
    <property type="entry name" value="WYL"/>
    <property type="match status" value="1"/>
</dbReference>
<name>A5GB94_GEOUR</name>
<dbReference type="KEGG" id="gur:Gura_0944"/>
<dbReference type="InterPro" id="IPR057727">
    <property type="entry name" value="WCX_dom"/>
</dbReference>
<dbReference type="InterPro" id="IPR013196">
    <property type="entry name" value="HTH_11"/>
</dbReference>
<dbReference type="PROSITE" id="PS52050">
    <property type="entry name" value="WYL"/>
    <property type="match status" value="1"/>
</dbReference>
<gene>
    <name evidence="2" type="ordered locus">Gura_0944</name>
</gene>